<keyword evidence="7" id="KW-0808">Transferase</keyword>
<dbReference type="SUPFAM" id="SSF52172">
    <property type="entry name" value="CheY-like"/>
    <property type="match status" value="2"/>
</dbReference>
<keyword evidence="9" id="KW-0902">Two-component regulatory system</keyword>
<gene>
    <name evidence="18" type="ORF">ABZ931_23220</name>
</gene>
<evidence type="ECO:0000256" key="11">
    <source>
        <dbReference type="PROSITE-ProRule" id="PRU00110"/>
    </source>
</evidence>
<dbReference type="InterPro" id="IPR011006">
    <property type="entry name" value="CheY-like_superfamily"/>
</dbReference>
<dbReference type="Gene3D" id="1.10.287.130">
    <property type="match status" value="1"/>
</dbReference>
<dbReference type="InterPro" id="IPR029151">
    <property type="entry name" value="Sensor-like_sf"/>
</dbReference>
<comment type="subcellular location">
    <subcellularLocation>
        <location evidence="2">Cell membrane</location>
        <topology evidence="2">Multi-pass membrane protein</topology>
    </subcellularLocation>
</comment>
<accession>A0ABV3B373</accession>
<dbReference type="PROSITE" id="PS50110">
    <property type="entry name" value="RESPONSE_REGULATORY"/>
    <property type="match status" value="2"/>
</dbReference>
<feature type="domain" description="HPt" evidence="17">
    <location>
        <begin position="1006"/>
        <end position="1105"/>
    </location>
</feature>
<feature type="modified residue" description="4-aspartylphosphate" evidence="12">
    <location>
        <position position="739"/>
    </location>
</feature>
<dbReference type="CDD" id="cd00082">
    <property type="entry name" value="HisKA"/>
    <property type="match status" value="1"/>
</dbReference>
<keyword evidence="8 14" id="KW-1133">Transmembrane helix</keyword>
<keyword evidence="6 14" id="KW-0812">Transmembrane</keyword>
<dbReference type="Proteomes" id="UP001551189">
    <property type="component" value="Unassembled WGS sequence"/>
</dbReference>
<dbReference type="InterPro" id="IPR003594">
    <property type="entry name" value="HATPase_dom"/>
</dbReference>
<keyword evidence="10 14" id="KW-0472">Membrane</keyword>
<dbReference type="SMART" id="SM00387">
    <property type="entry name" value="HATPase_c"/>
    <property type="match status" value="1"/>
</dbReference>
<feature type="domain" description="Response regulatory" evidence="16">
    <location>
        <begin position="865"/>
        <end position="982"/>
    </location>
</feature>
<dbReference type="Pfam" id="PF01627">
    <property type="entry name" value="Hpt"/>
    <property type="match status" value="1"/>
</dbReference>
<dbReference type="Pfam" id="PF02518">
    <property type="entry name" value="HATPase_c"/>
    <property type="match status" value="1"/>
</dbReference>
<dbReference type="PRINTS" id="PR00344">
    <property type="entry name" value="BCTRLSENSOR"/>
</dbReference>
<dbReference type="Gene3D" id="3.30.565.10">
    <property type="entry name" value="Histidine kinase-like ATPase, C-terminal domain"/>
    <property type="match status" value="1"/>
</dbReference>
<evidence type="ECO:0000256" key="4">
    <source>
        <dbReference type="ARBA" id="ARBA00022475"/>
    </source>
</evidence>
<evidence type="ECO:0000256" key="3">
    <source>
        <dbReference type="ARBA" id="ARBA00012438"/>
    </source>
</evidence>
<evidence type="ECO:0000256" key="14">
    <source>
        <dbReference type="SAM" id="Phobius"/>
    </source>
</evidence>
<dbReference type="PANTHER" id="PTHR45339:SF5">
    <property type="entry name" value="HISTIDINE KINASE"/>
    <property type="match status" value="1"/>
</dbReference>
<protein>
    <recommendedName>
        <fullName evidence="3">histidine kinase</fullName>
        <ecNumber evidence="3">2.7.13.3</ecNumber>
    </recommendedName>
</protein>
<organism evidence="18 19">
    <name type="scientific">Streptomyces neyagawaensis</name>
    <dbReference type="NCBI Taxonomy" id="42238"/>
    <lineage>
        <taxon>Bacteria</taxon>
        <taxon>Bacillati</taxon>
        <taxon>Actinomycetota</taxon>
        <taxon>Actinomycetes</taxon>
        <taxon>Kitasatosporales</taxon>
        <taxon>Streptomycetaceae</taxon>
        <taxon>Streptomyces</taxon>
    </lineage>
</organism>
<evidence type="ECO:0000256" key="12">
    <source>
        <dbReference type="PROSITE-ProRule" id="PRU00169"/>
    </source>
</evidence>
<evidence type="ECO:0000256" key="6">
    <source>
        <dbReference type="ARBA" id="ARBA00022692"/>
    </source>
</evidence>
<dbReference type="SUPFAM" id="SSF103190">
    <property type="entry name" value="Sensory domain-like"/>
    <property type="match status" value="1"/>
</dbReference>
<evidence type="ECO:0000313" key="19">
    <source>
        <dbReference type="Proteomes" id="UP001551189"/>
    </source>
</evidence>
<feature type="modified residue" description="Phosphohistidine" evidence="11">
    <location>
        <position position="1045"/>
    </location>
</feature>
<evidence type="ECO:0000256" key="10">
    <source>
        <dbReference type="ARBA" id="ARBA00023136"/>
    </source>
</evidence>
<evidence type="ECO:0000259" key="17">
    <source>
        <dbReference type="PROSITE" id="PS50894"/>
    </source>
</evidence>
<dbReference type="Pfam" id="PF02743">
    <property type="entry name" value="dCache_1"/>
    <property type="match status" value="1"/>
</dbReference>
<feature type="compositionally biased region" description="Basic and acidic residues" evidence="13">
    <location>
        <begin position="515"/>
        <end position="544"/>
    </location>
</feature>
<dbReference type="PANTHER" id="PTHR45339">
    <property type="entry name" value="HYBRID SIGNAL TRANSDUCTION HISTIDINE KINASE J"/>
    <property type="match status" value="1"/>
</dbReference>
<evidence type="ECO:0000256" key="2">
    <source>
        <dbReference type="ARBA" id="ARBA00004651"/>
    </source>
</evidence>
<dbReference type="SUPFAM" id="SSF47226">
    <property type="entry name" value="Histidine-containing phosphotransfer domain, HPT domain"/>
    <property type="match status" value="1"/>
</dbReference>
<evidence type="ECO:0000256" key="13">
    <source>
        <dbReference type="SAM" id="MobiDB-lite"/>
    </source>
</evidence>
<dbReference type="Pfam" id="PF00072">
    <property type="entry name" value="Response_reg"/>
    <property type="match status" value="1"/>
</dbReference>
<feature type="compositionally biased region" description="Basic and acidic residues" evidence="13">
    <location>
        <begin position="560"/>
        <end position="573"/>
    </location>
</feature>
<dbReference type="InterPro" id="IPR033479">
    <property type="entry name" value="dCache_1"/>
</dbReference>
<dbReference type="EMBL" id="JBEYXT010000113">
    <property type="protein sequence ID" value="MEU6803893.1"/>
    <property type="molecule type" value="Genomic_DNA"/>
</dbReference>
<dbReference type="InterPro" id="IPR003661">
    <property type="entry name" value="HisK_dim/P_dom"/>
</dbReference>
<dbReference type="Gene3D" id="3.40.50.2300">
    <property type="match status" value="2"/>
</dbReference>
<feature type="domain" description="Response regulatory" evidence="16">
    <location>
        <begin position="685"/>
        <end position="821"/>
    </location>
</feature>
<dbReference type="PROSITE" id="PS50109">
    <property type="entry name" value="HIS_KIN"/>
    <property type="match status" value="1"/>
</dbReference>
<evidence type="ECO:0000256" key="8">
    <source>
        <dbReference type="ARBA" id="ARBA00022989"/>
    </source>
</evidence>
<evidence type="ECO:0000313" key="18">
    <source>
        <dbReference type="EMBL" id="MEU6803893.1"/>
    </source>
</evidence>
<dbReference type="SMART" id="SM00388">
    <property type="entry name" value="HisKA"/>
    <property type="match status" value="1"/>
</dbReference>
<dbReference type="Gene3D" id="1.20.120.160">
    <property type="entry name" value="HPT domain"/>
    <property type="match status" value="1"/>
</dbReference>
<feature type="region of interest" description="Disordered" evidence="13">
    <location>
        <begin position="502"/>
        <end position="592"/>
    </location>
</feature>
<dbReference type="InterPro" id="IPR005467">
    <property type="entry name" value="His_kinase_dom"/>
</dbReference>
<sequence length="1106" mass="119149">MGGRLSRTGRRAWSFPRRGDGDRGWLFAVAALWVLLGLLPLGLLTSSSVTLSDRAVRSEVRDRVETTAAVSRVVVEQQMGTLKQLVSAYAQRPEIRASVSSGDRAAGPGLTDALAELARMRPGISGVIVAAPDGRLIDAQPSAKLFQDVSRTDWYRAVRDDMQPYVSQAYTPTMRGVSRAVAVAAPIPDEDGREMLGILTAVYSLDAIQAYASEAAAAQGIRLLITDRAGVLVADPAGRLFALTSLREDARVDAALAGRRVFTSWRGTEGAVLSASEPIPGIGWTVTAEVPAAEALASAEHLRSRVLFIAALLTALILAGLGFQIHTSRSRRRAQRTLARYADALTTARDEAVRASAAKSEFLAKVSHEIRTPINGVLGMNTLLLDTRMDDEQRHYASTVQESAQNLLRLLDDFLDLSKVEAGRLKIERVAFDLPRLCDEVVALFAPHAYRQGLWLTLRLAEDLPQHVAGDPVRLRQVLTNIIGNAMKFTVQGGIDLEVTLEADRDPCDPSLEPDDYRRAPSLEPDDYRRTPSLEQNDDRRDLSLEPGSEQRAPSLEPGPGRRDPSLEPEPGRRTASLEPDNGRRAPSVADRATLRFTVRDTGIGVGPEDRDRVFETFRRLDSPITRRTGGSGLGLAISRQLVELMRGRIGLDSVKGVGSRFWVTLPLDVLARTAPAHEELHGRRVLIADADEDNRDLARRILSGAGLVVEEAADAASARASLRTAAAARSPFDLAVIDLHMSLAGNGTRPARPDDDDGGSLADAVLADPQLRATSVIVLITPGRTGVAWPTASRTKDRIVQSVTLPLSRRLLLAAVQNALGTTGSPDPQALLPPQYDGGTHDHPGVGAGPVRPARTTRPVRPVRVLVVEDDDVSSQVARLVLQKAGHQVDVVDDGERAVRAVLRKQYDLVLMDCQLPGLDGLAATAEIRRRQAGSGRVPIIAMTAAAMPDDRVRCIEAGMDDHLTKPVDWTQVLARIAVWVAAKPPNESAPPTTSSTPAELDGLPAEDIAAIADAFAASTPDILDRLRRTLEAGDFDAARLLAHRLKGSCATVGAGRAAELCQNIEAAAAARRPWTAHDEAPLPAVLAQLADEMRRATQELRSRC</sequence>
<dbReference type="InterPro" id="IPR036641">
    <property type="entry name" value="HPT_dom_sf"/>
</dbReference>
<feature type="domain" description="Histidine kinase" evidence="15">
    <location>
        <begin position="365"/>
        <end position="670"/>
    </location>
</feature>
<reference evidence="18 19" key="1">
    <citation type="submission" date="2024-06" db="EMBL/GenBank/DDBJ databases">
        <title>The Natural Products Discovery Center: Release of the First 8490 Sequenced Strains for Exploring Actinobacteria Biosynthetic Diversity.</title>
        <authorList>
            <person name="Kalkreuter E."/>
            <person name="Kautsar S.A."/>
            <person name="Yang D."/>
            <person name="Bader C.D."/>
            <person name="Teijaro C.N."/>
            <person name="Fluegel L."/>
            <person name="Davis C.M."/>
            <person name="Simpson J.R."/>
            <person name="Lauterbach L."/>
            <person name="Steele A.D."/>
            <person name="Gui C."/>
            <person name="Meng S."/>
            <person name="Li G."/>
            <person name="Viehrig K."/>
            <person name="Ye F."/>
            <person name="Su P."/>
            <person name="Kiefer A.F."/>
            <person name="Nichols A."/>
            <person name="Cepeda A.J."/>
            <person name="Yan W."/>
            <person name="Fan B."/>
            <person name="Jiang Y."/>
            <person name="Adhikari A."/>
            <person name="Zheng C.-J."/>
            <person name="Schuster L."/>
            <person name="Cowan T.M."/>
            <person name="Smanski M.J."/>
            <person name="Chevrette M.G."/>
            <person name="De Carvalho L.P.S."/>
            <person name="Shen B."/>
        </authorList>
    </citation>
    <scope>NUCLEOTIDE SEQUENCE [LARGE SCALE GENOMIC DNA]</scope>
    <source>
        <strain evidence="18 19">NPDC046851</strain>
    </source>
</reference>
<dbReference type="InterPro" id="IPR036890">
    <property type="entry name" value="HATPase_C_sf"/>
</dbReference>
<dbReference type="PROSITE" id="PS50894">
    <property type="entry name" value="HPT"/>
    <property type="match status" value="1"/>
</dbReference>
<comment type="catalytic activity">
    <reaction evidence="1">
        <text>ATP + protein L-histidine = ADP + protein N-phospho-L-histidine.</text>
        <dbReference type="EC" id="2.7.13.3"/>
    </reaction>
</comment>
<feature type="modified residue" description="4-aspartylphosphate" evidence="12">
    <location>
        <position position="914"/>
    </location>
</feature>
<proteinExistence type="predicted"/>
<comment type="caution">
    <text evidence="18">The sequence shown here is derived from an EMBL/GenBank/DDBJ whole genome shotgun (WGS) entry which is preliminary data.</text>
</comment>
<dbReference type="InterPro" id="IPR001789">
    <property type="entry name" value="Sig_transdc_resp-reg_receiver"/>
</dbReference>
<dbReference type="SMART" id="SM00448">
    <property type="entry name" value="REC"/>
    <property type="match status" value="2"/>
</dbReference>
<keyword evidence="7" id="KW-0418">Kinase</keyword>
<dbReference type="InterPro" id="IPR008207">
    <property type="entry name" value="Sig_transdc_His_kin_Hpt_dom"/>
</dbReference>
<dbReference type="Pfam" id="PF00512">
    <property type="entry name" value="HisKA"/>
    <property type="match status" value="1"/>
</dbReference>
<dbReference type="EC" id="2.7.13.3" evidence="3"/>
<dbReference type="CDD" id="cd00088">
    <property type="entry name" value="HPT"/>
    <property type="match status" value="1"/>
</dbReference>
<dbReference type="SUPFAM" id="SSF55874">
    <property type="entry name" value="ATPase domain of HSP90 chaperone/DNA topoisomerase II/histidine kinase"/>
    <property type="match status" value="1"/>
</dbReference>
<feature type="transmembrane region" description="Helical" evidence="14">
    <location>
        <begin position="306"/>
        <end position="326"/>
    </location>
</feature>
<dbReference type="CDD" id="cd18773">
    <property type="entry name" value="PDC1_HK_sensor"/>
    <property type="match status" value="1"/>
</dbReference>
<evidence type="ECO:0000256" key="7">
    <source>
        <dbReference type="ARBA" id="ARBA00022777"/>
    </source>
</evidence>
<evidence type="ECO:0000259" key="15">
    <source>
        <dbReference type="PROSITE" id="PS50109"/>
    </source>
</evidence>
<keyword evidence="4" id="KW-1003">Cell membrane</keyword>
<evidence type="ECO:0000256" key="9">
    <source>
        <dbReference type="ARBA" id="ARBA00023012"/>
    </source>
</evidence>
<evidence type="ECO:0000259" key="16">
    <source>
        <dbReference type="PROSITE" id="PS50110"/>
    </source>
</evidence>
<name>A0ABV3B373_9ACTN</name>
<dbReference type="InterPro" id="IPR036097">
    <property type="entry name" value="HisK_dim/P_sf"/>
</dbReference>
<dbReference type="CDD" id="cd16922">
    <property type="entry name" value="HATPase_EvgS-ArcB-TorS-like"/>
    <property type="match status" value="1"/>
</dbReference>
<evidence type="ECO:0000256" key="5">
    <source>
        <dbReference type="ARBA" id="ARBA00022553"/>
    </source>
</evidence>
<dbReference type="CDD" id="cd17546">
    <property type="entry name" value="REC_hyHK_CKI1_RcsC-like"/>
    <property type="match status" value="1"/>
</dbReference>
<dbReference type="SUPFAM" id="SSF47384">
    <property type="entry name" value="Homodimeric domain of signal transducing histidine kinase"/>
    <property type="match status" value="1"/>
</dbReference>
<dbReference type="RefSeq" id="WP_359697936.1">
    <property type="nucleotide sequence ID" value="NZ_JBEYXT010000113.1"/>
</dbReference>
<keyword evidence="19" id="KW-1185">Reference proteome</keyword>
<keyword evidence="5 12" id="KW-0597">Phosphoprotein</keyword>
<evidence type="ECO:0000256" key="1">
    <source>
        <dbReference type="ARBA" id="ARBA00000085"/>
    </source>
</evidence>
<dbReference type="SMART" id="SM00073">
    <property type="entry name" value="HPT"/>
    <property type="match status" value="1"/>
</dbReference>
<dbReference type="Gene3D" id="3.30.450.20">
    <property type="entry name" value="PAS domain"/>
    <property type="match status" value="1"/>
</dbReference>
<dbReference type="InterPro" id="IPR004358">
    <property type="entry name" value="Sig_transdc_His_kin-like_C"/>
</dbReference>